<dbReference type="EMBL" id="MN740829">
    <property type="protein sequence ID" value="QHU14024.1"/>
    <property type="molecule type" value="Genomic_DNA"/>
</dbReference>
<evidence type="ECO:0000313" key="1">
    <source>
        <dbReference type="EMBL" id="QHU14024.1"/>
    </source>
</evidence>
<sequence length="261" mass="29738">MSSWIGSTRSFAKKKTLENVEYFLVSPSPRSITTTLLDAFTAFVYNTRMGNRTYYVDQSNLLLSLFENNQQCNYLKELPESGFQQDSSSMFKSLSIKPKFSDIQKLAAGFFLYELSMNRMLTQTVEKAGIRSLFDIGVHLHCDLSGTEIANYVKEVRAYQAKTKKKTLNIYVMTANIDHVKMFGRLGDPTWKVNAMSKIPSSDPQILLMQELAEIKILTAQPALILDYNDSTDRFITLMHRGGPTGPEFLKLMSSQEWYLV</sequence>
<accession>A0A6C0KCW5</accession>
<organism evidence="1">
    <name type="scientific">viral metagenome</name>
    <dbReference type="NCBI Taxonomy" id="1070528"/>
    <lineage>
        <taxon>unclassified sequences</taxon>
        <taxon>metagenomes</taxon>
        <taxon>organismal metagenomes</taxon>
    </lineage>
</organism>
<reference evidence="1" key="1">
    <citation type="journal article" date="2020" name="Nature">
        <title>Giant virus diversity and host interactions through global metagenomics.</title>
        <authorList>
            <person name="Schulz F."/>
            <person name="Roux S."/>
            <person name="Paez-Espino D."/>
            <person name="Jungbluth S."/>
            <person name="Walsh D.A."/>
            <person name="Denef V.J."/>
            <person name="McMahon K.D."/>
            <person name="Konstantinidis K.T."/>
            <person name="Eloe-Fadrosh E.A."/>
            <person name="Kyrpides N.C."/>
            <person name="Woyke T."/>
        </authorList>
    </citation>
    <scope>NUCLEOTIDE SEQUENCE</scope>
    <source>
        <strain evidence="1">GVMAG-S-1101182-85</strain>
    </source>
</reference>
<protein>
    <submittedName>
        <fullName evidence="1">Uncharacterized protein</fullName>
    </submittedName>
</protein>
<dbReference type="AlphaFoldDB" id="A0A6C0KCW5"/>
<proteinExistence type="predicted"/>
<name>A0A6C0KCW5_9ZZZZ</name>